<reference evidence="2" key="1">
    <citation type="journal article" date="2022" name="Front. Microbiol.">
        <title>Feed Insects as a Reservoir of Granadaene-Producing Lactococci.</title>
        <authorList>
            <person name="Neuzil-Bunesova V."/>
            <person name="Ramirez Garcia A."/>
            <person name="Modrackova N."/>
            <person name="Makovska M."/>
            <person name="Sabolova M."/>
            <person name="Sproer C."/>
            <person name="Bunk B."/>
            <person name="Blom J."/>
            <person name="Schwab C."/>
        </authorList>
    </citation>
    <scope>NUCLEOTIDE SEQUENCE</scope>
    <source>
        <strain evidence="2">I4/6O</strain>
    </source>
</reference>
<evidence type="ECO:0000256" key="1">
    <source>
        <dbReference type="SAM" id="Coils"/>
    </source>
</evidence>
<keyword evidence="1" id="KW-0175">Coiled coil</keyword>
<dbReference type="RefSeq" id="WP_252175100.1">
    <property type="nucleotide sequence ID" value="NZ_CP086395.1"/>
</dbReference>
<gene>
    <name evidence="2" type="ORF">LMK00_06870</name>
</gene>
<dbReference type="InterPro" id="IPR012865">
    <property type="entry name" value="DUF1642"/>
</dbReference>
<evidence type="ECO:0000313" key="3">
    <source>
        <dbReference type="Proteomes" id="UP001056730"/>
    </source>
</evidence>
<dbReference type="EMBL" id="CP086395">
    <property type="protein sequence ID" value="USJ19553.1"/>
    <property type="molecule type" value="Genomic_DNA"/>
</dbReference>
<dbReference type="Pfam" id="PF07852">
    <property type="entry name" value="DUF1642"/>
    <property type="match status" value="1"/>
</dbReference>
<proteinExistence type="predicted"/>
<sequence>MQIAFDEMPMFASFEKSRAVFMKRFKDWVSPEDHQAEIDKRKQQYEDHQEIYSKTAKKLNEAELELSKLKSQLEKQQPEIPEVPPFVAEWLDRKPLYAISGSIPVEIIEWSKKQTGYADLGMNISHLLKLKVYGYTVVNEKRFYLKHIEMSKRDVHHDYYAQIRNERFEHDSVESGMLPQPVITGVTFTQSEIDNMETGSYEQIEVEE</sequence>
<organism evidence="2 3">
    <name type="scientific">Lactococcus formosensis</name>
    <dbReference type="NCBI Taxonomy" id="1281486"/>
    <lineage>
        <taxon>Bacteria</taxon>
        <taxon>Bacillati</taxon>
        <taxon>Bacillota</taxon>
        <taxon>Bacilli</taxon>
        <taxon>Lactobacillales</taxon>
        <taxon>Streptococcaceae</taxon>
        <taxon>Lactococcus</taxon>
    </lineage>
</organism>
<dbReference type="KEGG" id="lfo:LMK00_06870"/>
<protein>
    <submittedName>
        <fullName evidence="2">DUF1642 domain-containing protein</fullName>
    </submittedName>
</protein>
<dbReference type="Proteomes" id="UP001056730">
    <property type="component" value="Chromosome"/>
</dbReference>
<feature type="coiled-coil region" evidence="1">
    <location>
        <begin position="45"/>
        <end position="79"/>
    </location>
</feature>
<accession>A0A9Q9D5U9</accession>
<evidence type="ECO:0000313" key="2">
    <source>
        <dbReference type="EMBL" id="USJ19553.1"/>
    </source>
</evidence>
<dbReference type="AlphaFoldDB" id="A0A9Q9D5U9"/>
<name>A0A9Q9D5U9_9LACT</name>